<evidence type="ECO:0000256" key="1">
    <source>
        <dbReference type="SAM" id="Coils"/>
    </source>
</evidence>
<dbReference type="EMBL" id="DTBD01000025">
    <property type="protein sequence ID" value="HGQ64353.1"/>
    <property type="molecule type" value="Genomic_DNA"/>
</dbReference>
<dbReference type="EMBL" id="DTCK01000021">
    <property type="protein sequence ID" value="HGQ35801.1"/>
    <property type="molecule type" value="Genomic_DNA"/>
</dbReference>
<comment type="caution">
    <text evidence="3">The sequence shown here is derived from an EMBL/GenBank/DDBJ whole genome shotgun (WGS) entry which is preliminary data.</text>
</comment>
<reference evidence="3" key="1">
    <citation type="journal article" date="2020" name="mSystems">
        <title>Genome- and Community-Level Interaction Insights into Carbon Utilization and Element Cycling Functions of Hydrothermarchaeota in Hydrothermal Sediment.</title>
        <authorList>
            <person name="Zhou Z."/>
            <person name="Liu Y."/>
            <person name="Xu W."/>
            <person name="Pan J."/>
            <person name="Luo Z.H."/>
            <person name="Li M."/>
        </authorList>
    </citation>
    <scope>NUCLEOTIDE SEQUENCE [LARGE SCALE GENOMIC DNA]</scope>
    <source>
        <strain evidence="3">SpSt-637</strain>
        <strain evidence="2">SpSt-667</strain>
    </source>
</reference>
<keyword evidence="1" id="KW-0175">Coiled coil</keyword>
<organism evidence="3">
    <name type="scientific">Ignisphaera aggregans</name>
    <dbReference type="NCBI Taxonomy" id="334771"/>
    <lineage>
        <taxon>Archaea</taxon>
        <taxon>Thermoproteota</taxon>
        <taxon>Thermoprotei</taxon>
        <taxon>Desulfurococcales</taxon>
        <taxon>Desulfurococcaceae</taxon>
        <taxon>Ignisphaera</taxon>
    </lineage>
</organism>
<proteinExistence type="predicted"/>
<gene>
    <name evidence="3" type="ORF">ENU08_03825</name>
    <name evidence="2" type="ORF">ENU41_03880</name>
</gene>
<protein>
    <submittedName>
        <fullName evidence="3">Uncharacterized protein</fullName>
    </submittedName>
</protein>
<feature type="coiled-coil region" evidence="1">
    <location>
        <begin position="8"/>
        <end position="35"/>
    </location>
</feature>
<evidence type="ECO:0000313" key="2">
    <source>
        <dbReference type="EMBL" id="HGQ35801.1"/>
    </source>
</evidence>
<dbReference type="AlphaFoldDB" id="A0A7C4JL01"/>
<name>A0A7C4JL01_9CREN</name>
<sequence>MKSVDDTLAEYRRRLGEMLRRLEELRVKSEQEKKLRSLLGRLGIPESTPTNEVELRNIRIIVNPSPSQELSALESAVEAINNKITLLTAVRKELEVLSGLDVGAKITVVYVDDVPRTVVLKLT</sequence>
<evidence type="ECO:0000313" key="3">
    <source>
        <dbReference type="EMBL" id="HGQ64353.1"/>
    </source>
</evidence>
<accession>A0A7C4JL01</accession>